<proteinExistence type="inferred from homology"/>
<dbReference type="Gene3D" id="3.40.50.360">
    <property type="match status" value="1"/>
</dbReference>
<geneLocation type="plasmid" evidence="5"/>
<evidence type="ECO:0000256" key="1">
    <source>
        <dbReference type="ARBA" id="ARBA00006252"/>
    </source>
</evidence>
<dbReference type="PANTHER" id="PTHR10204">
    <property type="entry name" value="NAD P H OXIDOREDUCTASE-RELATED"/>
    <property type="match status" value="1"/>
</dbReference>
<gene>
    <name evidence="4" type="ORF">AWL63_22880</name>
</gene>
<organism evidence="4 5">
    <name type="scientific">Sphingomonas panacis</name>
    <dbReference type="NCBI Taxonomy" id="1560345"/>
    <lineage>
        <taxon>Bacteria</taxon>
        <taxon>Pseudomonadati</taxon>
        <taxon>Pseudomonadota</taxon>
        <taxon>Alphaproteobacteria</taxon>
        <taxon>Sphingomonadales</taxon>
        <taxon>Sphingomonadaceae</taxon>
        <taxon>Sphingomonas</taxon>
    </lineage>
</organism>
<name>A0A1B3ZHY0_9SPHN</name>
<dbReference type="RefSeq" id="WP_069207610.1">
    <property type="nucleotide sequence ID" value="NZ_CP014169.1"/>
</dbReference>
<keyword evidence="5" id="KW-1185">Reference proteome</keyword>
<dbReference type="InterPro" id="IPR003680">
    <property type="entry name" value="Flavodoxin_fold"/>
</dbReference>
<feature type="domain" description="Flavodoxin-like fold" evidence="3">
    <location>
        <begin position="11"/>
        <end position="183"/>
    </location>
</feature>
<keyword evidence="4" id="KW-0614">Plasmid</keyword>
<dbReference type="GO" id="GO:0003955">
    <property type="term" value="F:NAD(P)H dehydrogenase (quinone) activity"/>
    <property type="evidence" value="ECO:0007669"/>
    <property type="project" value="TreeGrafter"/>
</dbReference>
<dbReference type="SUPFAM" id="SSF52218">
    <property type="entry name" value="Flavoproteins"/>
    <property type="match status" value="1"/>
</dbReference>
<dbReference type="PANTHER" id="PTHR10204:SF34">
    <property type="entry name" value="NAD(P)H DEHYDROGENASE [QUINONE] 1 ISOFORM 1"/>
    <property type="match status" value="1"/>
</dbReference>
<keyword evidence="2" id="KW-0560">Oxidoreductase</keyword>
<evidence type="ECO:0000259" key="3">
    <source>
        <dbReference type="Pfam" id="PF02525"/>
    </source>
</evidence>
<dbReference type="GO" id="GO:0005829">
    <property type="term" value="C:cytosol"/>
    <property type="evidence" value="ECO:0007669"/>
    <property type="project" value="TreeGrafter"/>
</dbReference>
<dbReference type="EMBL" id="CP014169">
    <property type="protein sequence ID" value="AOH87040.1"/>
    <property type="molecule type" value="Genomic_DNA"/>
</dbReference>
<protein>
    <recommendedName>
        <fullName evidence="3">Flavodoxin-like fold domain-containing protein</fullName>
    </recommendedName>
</protein>
<accession>A0A1B3ZHY0</accession>
<evidence type="ECO:0000313" key="4">
    <source>
        <dbReference type="EMBL" id="AOH87040.1"/>
    </source>
</evidence>
<dbReference type="InterPro" id="IPR051545">
    <property type="entry name" value="NAD(P)H_dehydrogenase_qn"/>
</dbReference>
<dbReference type="InterPro" id="IPR029039">
    <property type="entry name" value="Flavoprotein-like_sf"/>
</dbReference>
<dbReference type="Proteomes" id="UP000094256">
    <property type="component" value="Plasmid unnamed"/>
</dbReference>
<evidence type="ECO:0000256" key="2">
    <source>
        <dbReference type="ARBA" id="ARBA00023002"/>
    </source>
</evidence>
<dbReference type="OrthoDB" id="9798454at2"/>
<evidence type="ECO:0000313" key="5">
    <source>
        <dbReference type="Proteomes" id="UP000094256"/>
    </source>
</evidence>
<dbReference type="KEGG" id="span:AWL63_22880"/>
<reference evidence="4 5" key="1">
    <citation type="submission" date="2016-01" db="EMBL/GenBank/DDBJ databases">
        <title>Complete genome and mega plasmid sequence of Sphingomonas panacis DCY99 elicits systemic resistance in rice to Xanthomonas oryzae.</title>
        <authorList>
            <person name="Kim Y.J."/>
            <person name="Yang D.C."/>
            <person name="Sing P."/>
        </authorList>
    </citation>
    <scope>NUCLEOTIDE SEQUENCE [LARGE SCALE GENOMIC DNA]</scope>
    <source>
        <strain evidence="4 5">DCY99</strain>
        <plasmid evidence="5">Plasmid</plasmid>
    </source>
</reference>
<sequence length="219" mass="23963">MSHQPAAYRPRHVVVLAHPDPGGFNGLVAEAYCEAVRSCGQEAIVRDLYTMGFNPALKASERPGKEGFALSQDVISEVDAIRSSDVFVAVYPIWFGMPPAMMVGYIQRVLGAGVTARQVQDRDADTIMRGKRLVVISTSGNSKAWLNHEHQIQSLRTIIGEYLVNAFGFKDFDDLHFGQTVEGLDQLFVDQLLADVDHRARKICAAVTADRASETAGAD</sequence>
<comment type="similarity">
    <text evidence="1">Belongs to the NAD(P)H dehydrogenase (quinone) family.</text>
</comment>
<dbReference type="Pfam" id="PF02525">
    <property type="entry name" value="Flavodoxin_2"/>
    <property type="match status" value="1"/>
</dbReference>
<dbReference type="AlphaFoldDB" id="A0A1B3ZHY0"/>